<evidence type="ECO:0000313" key="3">
    <source>
        <dbReference type="EMBL" id="KFD65110.1"/>
    </source>
</evidence>
<sequence length="152" mass="16724">MKLALSLVEMMLIVQMHSVDGCQSLLHDQCLNNETLCFQGKCILAERFQKPTPCTRNAECRLATPAGWQRLSVGCQRGQCLTLIVANGQQANAPQRCFQHETCTAVIPPYGSMCVRQRCVWAVGTNYGCRRSGRCGFGARCINGTCFEPFGG</sequence>
<evidence type="ECO:0008006" key="5">
    <source>
        <dbReference type="Google" id="ProtNLM"/>
    </source>
</evidence>
<protein>
    <recommendedName>
        <fullName evidence="5">EB domain-containing protein</fullName>
    </recommendedName>
</protein>
<feature type="signal peptide" evidence="1">
    <location>
        <begin position="1"/>
        <end position="21"/>
    </location>
</feature>
<dbReference type="EMBL" id="KL367544">
    <property type="protein sequence ID" value="KFD65110.1"/>
    <property type="molecule type" value="Genomic_DNA"/>
</dbReference>
<keyword evidence="4" id="KW-1185">Reference proteome</keyword>
<accession>A0A085MMN3</accession>
<dbReference type="AlphaFoldDB" id="A0A085MMN3"/>
<organism evidence="2 4">
    <name type="scientific">Trichuris suis</name>
    <name type="common">pig whipworm</name>
    <dbReference type="NCBI Taxonomy" id="68888"/>
    <lineage>
        <taxon>Eukaryota</taxon>
        <taxon>Metazoa</taxon>
        <taxon>Ecdysozoa</taxon>
        <taxon>Nematoda</taxon>
        <taxon>Enoplea</taxon>
        <taxon>Dorylaimia</taxon>
        <taxon>Trichinellida</taxon>
        <taxon>Trichuridae</taxon>
        <taxon>Trichuris</taxon>
    </lineage>
</organism>
<dbReference type="Proteomes" id="UP000030764">
    <property type="component" value="Unassembled WGS sequence"/>
</dbReference>
<evidence type="ECO:0000313" key="2">
    <source>
        <dbReference type="EMBL" id="KFD58479.1"/>
    </source>
</evidence>
<feature type="chain" id="PRO_5007379457" description="EB domain-containing protein" evidence="1">
    <location>
        <begin position="22"/>
        <end position="152"/>
    </location>
</feature>
<name>A0A085MMN3_9BILA</name>
<keyword evidence="1" id="KW-0732">Signal</keyword>
<evidence type="ECO:0000256" key="1">
    <source>
        <dbReference type="SAM" id="SignalP"/>
    </source>
</evidence>
<dbReference type="Proteomes" id="UP000030758">
    <property type="component" value="Unassembled WGS sequence"/>
</dbReference>
<evidence type="ECO:0000313" key="4">
    <source>
        <dbReference type="Proteomes" id="UP000030764"/>
    </source>
</evidence>
<reference evidence="2 4" key="1">
    <citation type="journal article" date="2014" name="Nat. Genet.">
        <title>Genome and transcriptome of the porcine whipworm Trichuris suis.</title>
        <authorList>
            <person name="Jex A.R."/>
            <person name="Nejsum P."/>
            <person name="Schwarz E.M."/>
            <person name="Hu L."/>
            <person name="Young N.D."/>
            <person name="Hall R.S."/>
            <person name="Korhonen P.K."/>
            <person name="Liao S."/>
            <person name="Thamsborg S."/>
            <person name="Xia J."/>
            <person name="Xu P."/>
            <person name="Wang S."/>
            <person name="Scheerlinck J.P."/>
            <person name="Hofmann A."/>
            <person name="Sternberg P.W."/>
            <person name="Wang J."/>
            <person name="Gasser R.B."/>
        </authorList>
    </citation>
    <scope>NUCLEOTIDE SEQUENCE [LARGE SCALE GENOMIC DNA]</scope>
    <source>
        <strain evidence="3">DCEP-RM93F</strain>
        <strain evidence="2">DCEP-RM93M</strain>
    </source>
</reference>
<proteinExistence type="predicted"/>
<dbReference type="EMBL" id="KL363184">
    <property type="protein sequence ID" value="KFD58479.1"/>
    <property type="molecule type" value="Genomic_DNA"/>
</dbReference>
<gene>
    <name evidence="2" type="ORF">M513_00705</name>
    <name evidence="3" type="ORF">M514_00705</name>
</gene>